<evidence type="ECO:0000256" key="8">
    <source>
        <dbReference type="SAM" id="MobiDB-lite"/>
    </source>
</evidence>
<dbReference type="AlphaFoldDB" id="A0A1I8IKR7"/>
<sequence length="699" mass="76144">PTDRPALLADPNRLIQLWQREDRLALLADPTRELPKQNSTGGSKGTAGSEPKGPAKSGRSDEAQRARLERKRAKQRAKRQAKKGAAGAKVAASTMDAEATGVPRQPDGPADAAAAAEAETMAQQIATANKEVPSGATFAAKAKAKIPGVIIQGRDQDWTTGQLQNVWSAIDSYLIELTVEEGISIGIERMVLRSTFVLIAPSSEEDAQQLLQRLTTVSLDADLGGALFLREGQRPKSPYVVFVPAKSTAAGPNVILAVSSTRESKQVIAQVMHPVSAVASSSAILTVSYLALLICSAVAGVNADSTIDATRRSWDDGPGLSLRSADFDMTSGYPAIGKRLAAVRFAHYYVDHDVDEVGMSPEAGTPSVSRREYQQLRSAVVQLAQRLLDNPRRQRLMRQRHLWQPTEARVVNLLLSRGGLALCVNSFSLASIAILRARQSATTAAPPPDQVSNNSNLRRVVAATWLGALLVSTPALFAFSLQPVNMPVGGDGRGNSSRSQDVHYVCSEDRSNPVGQKAYSAYFLVLLFLSPCVVLAFSYGVTARFLSRQFGRLTGRRLQAATSLGQATAALEEQPEELQEQQPRLALTNQTSVASGGPLNRQHRQTRRLHRRTVKTLAVLVAVFIVCWFPKDLIILLQDFVLENRGVDAVSPLIEIYPYSQALIYLHSALCPFLYWCLSRVFQHYVRKAFSRQQPEQRQ</sequence>
<comment type="subcellular location">
    <subcellularLocation>
        <location evidence="1">Membrane</location>
        <topology evidence="1">Multi-pass membrane protein</topology>
    </subcellularLocation>
</comment>
<keyword evidence="4" id="KW-0297">G-protein coupled receptor</keyword>
<evidence type="ECO:0000256" key="9">
    <source>
        <dbReference type="SAM" id="Phobius"/>
    </source>
</evidence>
<evidence type="ECO:0000256" key="2">
    <source>
        <dbReference type="ARBA" id="ARBA00022692"/>
    </source>
</evidence>
<dbReference type="GO" id="GO:0004930">
    <property type="term" value="F:G protein-coupled receptor activity"/>
    <property type="evidence" value="ECO:0007669"/>
    <property type="project" value="UniProtKB-KW"/>
</dbReference>
<feature type="domain" description="G-protein coupled receptors family 1 profile" evidence="10">
    <location>
        <begin position="424"/>
        <end position="675"/>
    </location>
</feature>
<keyword evidence="11" id="KW-1185">Reference proteome</keyword>
<reference evidence="12" key="1">
    <citation type="submission" date="2016-11" db="UniProtKB">
        <authorList>
            <consortium name="WormBaseParasite"/>
        </authorList>
    </citation>
    <scope>IDENTIFICATION</scope>
</reference>
<evidence type="ECO:0000313" key="11">
    <source>
        <dbReference type="Proteomes" id="UP000095280"/>
    </source>
</evidence>
<name>A0A1I8IKR7_9PLAT</name>
<accession>A0A1I8IKR7</accession>
<evidence type="ECO:0000256" key="5">
    <source>
        <dbReference type="ARBA" id="ARBA00023136"/>
    </source>
</evidence>
<evidence type="ECO:0000256" key="4">
    <source>
        <dbReference type="ARBA" id="ARBA00023040"/>
    </source>
</evidence>
<dbReference type="Pfam" id="PF00001">
    <property type="entry name" value="7tm_1"/>
    <property type="match status" value="1"/>
</dbReference>
<evidence type="ECO:0000256" key="1">
    <source>
        <dbReference type="ARBA" id="ARBA00004141"/>
    </source>
</evidence>
<evidence type="ECO:0000313" key="12">
    <source>
        <dbReference type="WBParaSite" id="maker-uti_cns_0013426-snap-gene-0.2-mRNA-1"/>
    </source>
</evidence>
<organism evidence="11 12">
    <name type="scientific">Macrostomum lignano</name>
    <dbReference type="NCBI Taxonomy" id="282301"/>
    <lineage>
        <taxon>Eukaryota</taxon>
        <taxon>Metazoa</taxon>
        <taxon>Spiralia</taxon>
        <taxon>Lophotrochozoa</taxon>
        <taxon>Platyhelminthes</taxon>
        <taxon>Rhabditophora</taxon>
        <taxon>Macrostomorpha</taxon>
        <taxon>Macrostomida</taxon>
        <taxon>Macrostomidae</taxon>
        <taxon>Macrostomum</taxon>
    </lineage>
</organism>
<keyword evidence="3 9" id="KW-1133">Transmembrane helix</keyword>
<dbReference type="SUPFAM" id="SSF81321">
    <property type="entry name" value="Family A G protein-coupled receptor-like"/>
    <property type="match status" value="1"/>
</dbReference>
<keyword evidence="5 9" id="KW-0472">Membrane</keyword>
<feature type="transmembrane region" description="Helical" evidence="9">
    <location>
        <begin position="460"/>
        <end position="481"/>
    </location>
</feature>
<evidence type="ECO:0000259" key="10">
    <source>
        <dbReference type="PROSITE" id="PS50262"/>
    </source>
</evidence>
<dbReference type="GO" id="GO:0005886">
    <property type="term" value="C:plasma membrane"/>
    <property type="evidence" value="ECO:0007669"/>
    <property type="project" value="TreeGrafter"/>
</dbReference>
<dbReference type="InterPro" id="IPR000276">
    <property type="entry name" value="GPCR_Rhodpsn"/>
</dbReference>
<protein>
    <submittedName>
        <fullName evidence="12">G_PROTEIN_RECEP_F1_2 domain-containing protein</fullName>
    </submittedName>
</protein>
<dbReference type="PANTHER" id="PTHR45695">
    <property type="entry name" value="LEUCOKININ RECEPTOR-RELATED"/>
    <property type="match status" value="1"/>
</dbReference>
<dbReference type="WBParaSite" id="maker-uti_cns_0013426-snap-gene-0.2-mRNA-1">
    <property type="protein sequence ID" value="maker-uti_cns_0013426-snap-gene-0.2-mRNA-1"/>
    <property type="gene ID" value="maker-uti_cns_0013426-snap-gene-0.2"/>
</dbReference>
<dbReference type="Proteomes" id="UP000095280">
    <property type="component" value="Unplaced"/>
</dbReference>
<feature type="compositionally biased region" description="Basic residues" evidence="8">
    <location>
        <begin position="68"/>
        <end position="82"/>
    </location>
</feature>
<keyword evidence="7" id="KW-0807">Transducer</keyword>
<evidence type="ECO:0000256" key="7">
    <source>
        <dbReference type="ARBA" id="ARBA00023224"/>
    </source>
</evidence>
<feature type="region of interest" description="Disordered" evidence="8">
    <location>
        <begin position="27"/>
        <end position="112"/>
    </location>
</feature>
<evidence type="ECO:0000256" key="3">
    <source>
        <dbReference type="ARBA" id="ARBA00022989"/>
    </source>
</evidence>
<dbReference type="InterPro" id="IPR017452">
    <property type="entry name" value="GPCR_Rhodpsn_7TM"/>
</dbReference>
<feature type="compositionally biased region" description="Low complexity" evidence="8">
    <location>
        <begin position="83"/>
        <end position="92"/>
    </location>
</feature>
<dbReference type="PRINTS" id="PR00237">
    <property type="entry name" value="GPCRRHODOPSN"/>
</dbReference>
<feature type="transmembrane region" description="Helical" evidence="9">
    <location>
        <begin position="656"/>
        <end position="678"/>
    </location>
</feature>
<keyword evidence="2 9" id="KW-0812">Transmembrane</keyword>
<evidence type="ECO:0000256" key="6">
    <source>
        <dbReference type="ARBA" id="ARBA00023170"/>
    </source>
</evidence>
<dbReference type="PROSITE" id="PS50262">
    <property type="entry name" value="G_PROTEIN_RECEP_F1_2"/>
    <property type="match status" value="1"/>
</dbReference>
<feature type="transmembrane region" description="Helical" evidence="9">
    <location>
        <begin position="617"/>
        <end position="636"/>
    </location>
</feature>
<dbReference type="PANTHER" id="PTHR45695:SF9">
    <property type="entry name" value="LEUCOKININ RECEPTOR"/>
    <property type="match status" value="1"/>
</dbReference>
<feature type="compositionally biased region" description="Basic and acidic residues" evidence="8">
    <location>
        <begin position="58"/>
        <end position="67"/>
    </location>
</feature>
<feature type="transmembrane region" description="Helical" evidence="9">
    <location>
        <begin position="519"/>
        <end position="542"/>
    </location>
</feature>
<proteinExistence type="predicted"/>
<dbReference type="Gene3D" id="1.20.1070.10">
    <property type="entry name" value="Rhodopsin 7-helix transmembrane proteins"/>
    <property type="match status" value="1"/>
</dbReference>
<keyword evidence="6" id="KW-0675">Receptor</keyword>